<accession>A0A4Q0S482</accession>
<evidence type="ECO:0000313" key="2">
    <source>
        <dbReference type="Proteomes" id="UP000289546"/>
    </source>
</evidence>
<evidence type="ECO:0000313" key="1">
    <source>
        <dbReference type="EMBL" id="RXH26894.1"/>
    </source>
</evidence>
<dbReference type="Gene3D" id="1.20.120.740">
    <property type="entry name" value="YgfB uncharacterised protein family UPF0149, PF03695"/>
    <property type="match status" value="1"/>
</dbReference>
<dbReference type="InterPro" id="IPR036255">
    <property type="entry name" value="YgfB-like_sf"/>
</dbReference>
<comment type="caution">
    <text evidence="1">The sequence shown here is derived from an EMBL/GenBank/DDBJ whole genome shotgun (WGS) entry which is preliminary data.</text>
</comment>
<proteinExistence type="predicted"/>
<organism evidence="1 2">
    <name type="scientific">Bradyrhizobium nanningense</name>
    <dbReference type="NCBI Taxonomy" id="1325118"/>
    <lineage>
        <taxon>Bacteria</taxon>
        <taxon>Pseudomonadati</taxon>
        <taxon>Pseudomonadota</taxon>
        <taxon>Alphaproteobacteria</taxon>
        <taxon>Hyphomicrobiales</taxon>
        <taxon>Nitrobacteraceae</taxon>
        <taxon>Bradyrhizobium</taxon>
    </lineage>
</organism>
<dbReference type="OrthoDB" id="1551443at2"/>
<evidence type="ECO:0008006" key="3">
    <source>
        <dbReference type="Google" id="ProtNLM"/>
    </source>
</evidence>
<dbReference type="EMBL" id="LBJQ01000080">
    <property type="protein sequence ID" value="RXH26894.1"/>
    <property type="molecule type" value="Genomic_DNA"/>
</dbReference>
<dbReference type="Proteomes" id="UP000289546">
    <property type="component" value="Unassembled WGS sequence"/>
</dbReference>
<reference evidence="1 2" key="1">
    <citation type="submission" date="2015-04" db="EMBL/GenBank/DDBJ databases">
        <title>Comparative genomics of rhizobia nodulating Arachis hypogaea in China.</title>
        <authorList>
            <person name="Li Y."/>
        </authorList>
    </citation>
    <scope>NUCLEOTIDE SEQUENCE [LARGE SCALE GENOMIC DNA]</scope>
    <source>
        <strain evidence="1 2">CCBAU 51757</strain>
    </source>
</reference>
<dbReference type="InterPro" id="IPR004027">
    <property type="entry name" value="SEC_C_motif"/>
</dbReference>
<dbReference type="SUPFAM" id="SSF103642">
    <property type="entry name" value="Sec-C motif"/>
    <property type="match status" value="1"/>
</dbReference>
<gene>
    <name evidence="1" type="ORF">XH99_19110</name>
</gene>
<dbReference type="RefSeq" id="WP_128919494.1">
    <property type="nucleotide sequence ID" value="NZ_LBJC01000032.1"/>
</dbReference>
<protein>
    <recommendedName>
        <fullName evidence="3">Zinc chelation protein SecC</fullName>
    </recommendedName>
</protein>
<dbReference type="Pfam" id="PF02810">
    <property type="entry name" value="SEC-C"/>
    <property type="match status" value="1"/>
</dbReference>
<name>A0A4Q0S482_9BRAD</name>
<dbReference type="SUPFAM" id="SSF101327">
    <property type="entry name" value="YgfB-like"/>
    <property type="match status" value="1"/>
</dbReference>
<dbReference type="Gene3D" id="3.10.450.50">
    <property type="match status" value="1"/>
</dbReference>
<keyword evidence="2" id="KW-1185">Reference proteome</keyword>
<dbReference type="Pfam" id="PF03695">
    <property type="entry name" value="UPF0149"/>
    <property type="match status" value="1"/>
</dbReference>
<dbReference type="InterPro" id="IPR011978">
    <property type="entry name" value="YgfB-like"/>
</dbReference>
<dbReference type="AlphaFoldDB" id="A0A4Q0S482"/>
<dbReference type="NCBIfam" id="TIGR02292">
    <property type="entry name" value="ygfB_yecA"/>
    <property type="match status" value="1"/>
</dbReference>
<sequence length="222" mass="24814">MSESSRRTKQLDEELLALGDDAMLVDELDGFIAGLLTCPELIMPRDWLPVVWHEDSADQTPVFENLDHANRVLGLVMEHYNEVALTLMEHPQRYSPLFTVDNDDVVWEIWIAGFEKAVALRPAAWKVLLDADAYTAAAMNGMLLLAEIARGDKKVELDDPIMTAAPDKIADWVVILNEWRLANYRPPQDIVPKAAAGLRKVGRNEPCPCGSGKKYKKCCGLN</sequence>